<reference evidence="3" key="1">
    <citation type="submission" date="2020-10" db="EMBL/GenBank/DDBJ databases">
        <title>Taxonomic study of unclassified bacteria belonging to the class Ktedonobacteria.</title>
        <authorList>
            <person name="Yabe S."/>
            <person name="Wang C.M."/>
            <person name="Zheng Y."/>
            <person name="Sakai Y."/>
            <person name="Cavaletti L."/>
            <person name="Monciardini P."/>
            <person name="Donadio S."/>
        </authorList>
    </citation>
    <scope>NUCLEOTIDE SEQUENCE</scope>
    <source>
        <strain evidence="3">ID150040</strain>
    </source>
</reference>
<feature type="transmembrane region" description="Helical" evidence="2">
    <location>
        <begin position="93"/>
        <end position="114"/>
    </location>
</feature>
<evidence type="ECO:0000313" key="3">
    <source>
        <dbReference type="EMBL" id="GHO90800.1"/>
    </source>
</evidence>
<organism evidence="3 4">
    <name type="scientific">Reticulibacter mediterranei</name>
    <dbReference type="NCBI Taxonomy" id="2778369"/>
    <lineage>
        <taxon>Bacteria</taxon>
        <taxon>Bacillati</taxon>
        <taxon>Chloroflexota</taxon>
        <taxon>Ktedonobacteria</taxon>
        <taxon>Ktedonobacterales</taxon>
        <taxon>Reticulibacteraceae</taxon>
        <taxon>Reticulibacter</taxon>
    </lineage>
</organism>
<dbReference type="EMBL" id="BNJK01000001">
    <property type="protein sequence ID" value="GHO90800.1"/>
    <property type="molecule type" value="Genomic_DNA"/>
</dbReference>
<feature type="region of interest" description="Disordered" evidence="1">
    <location>
        <begin position="58"/>
        <end position="79"/>
    </location>
</feature>
<dbReference type="PANTHER" id="PTHR36109">
    <property type="entry name" value="MEMBRANE PROTEIN-RELATED"/>
    <property type="match status" value="1"/>
</dbReference>
<dbReference type="RefSeq" id="WP_220201740.1">
    <property type="nucleotide sequence ID" value="NZ_BNJK01000001.1"/>
</dbReference>
<feature type="compositionally biased region" description="Low complexity" evidence="1">
    <location>
        <begin position="58"/>
        <end position="78"/>
    </location>
</feature>
<sequence>MTTTTRTTAVGIFTERRLADHAIEELHNAGFSNDQIGFVSREGYTGDKQELIIPAQAGTGTAPTGGAPVAGVPTPVSTDDVTATEESKTETTAAGVVGGGVLGGILGAAAALLIPGLGPAIAGGILTAVLGGAAIGAVAGGLIGALTNLGVPEDEAHFYQDELRAGRTLVTVQAKDRYEEALAILRRNGAYDATTRRDTTDTTATTVDDNYTSAEQPADSYPSVTHEQPATYTPEETTEPVQRPVDNEIREPEVPSQPDRVQRFTTNTPPPTYNQRP</sequence>
<protein>
    <recommendedName>
        <fullName evidence="5">General stress protein 17M-like domain-containing protein</fullName>
    </recommendedName>
</protein>
<dbReference type="InterPro" id="IPR052948">
    <property type="entry name" value="Low_temp-induced_all0457"/>
</dbReference>
<evidence type="ECO:0000256" key="2">
    <source>
        <dbReference type="SAM" id="Phobius"/>
    </source>
</evidence>
<accession>A0A8J3IE48</accession>
<proteinExistence type="predicted"/>
<keyword evidence="2" id="KW-0812">Transmembrane</keyword>
<feature type="compositionally biased region" description="Pro residues" evidence="1">
    <location>
        <begin position="268"/>
        <end position="277"/>
    </location>
</feature>
<dbReference type="PANTHER" id="PTHR36109:SF2">
    <property type="entry name" value="MEMBRANE PROTEIN"/>
    <property type="match status" value="1"/>
</dbReference>
<keyword evidence="2" id="KW-1133">Transmembrane helix</keyword>
<comment type="caution">
    <text evidence="3">The sequence shown here is derived from an EMBL/GenBank/DDBJ whole genome shotgun (WGS) entry which is preliminary data.</text>
</comment>
<keyword evidence="4" id="KW-1185">Reference proteome</keyword>
<dbReference type="Proteomes" id="UP000597444">
    <property type="component" value="Unassembled WGS sequence"/>
</dbReference>
<gene>
    <name evidence="3" type="ORF">KSF_008480</name>
</gene>
<name>A0A8J3IE48_9CHLR</name>
<feature type="transmembrane region" description="Helical" evidence="2">
    <location>
        <begin position="120"/>
        <end position="143"/>
    </location>
</feature>
<dbReference type="AlphaFoldDB" id="A0A8J3IE48"/>
<feature type="region of interest" description="Disordered" evidence="1">
    <location>
        <begin position="195"/>
        <end position="277"/>
    </location>
</feature>
<evidence type="ECO:0000256" key="1">
    <source>
        <dbReference type="SAM" id="MobiDB-lite"/>
    </source>
</evidence>
<evidence type="ECO:0000313" key="4">
    <source>
        <dbReference type="Proteomes" id="UP000597444"/>
    </source>
</evidence>
<keyword evidence="2" id="KW-0472">Membrane</keyword>
<evidence type="ECO:0008006" key="5">
    <source>
        <dbReference type="Google" id="ProtNLM"/>
    </source>
</evidence>